<dbReference type="RefSeq" id="WP_344959245.1">
    <property type="nucleotide sequence ID" value="NZ_BAABCX010000004.1"/>
</dbReference>
<feature type="transmembrane region" description="Helical" evidence="11">
    <location>
        <begin position="157"/>
        <end position="179"/>
    </location>
</feature>
<dbReference type="Proteomes" id="UP001500795">
    <property type="component" value="Unassembled WGS sequence"/>
</dbReference>
<feature type="transmembrane region" description="Helical" evidence="11">
    <location>
        <begin position="53"/>
        <end position="73"/>
    </location>
</feature>
<comment type="caution">
    <text evidence="13">The sequence shown here is derived from an EMBL/GenBank/DDBJ whole genome shotgun (WGS) entry which is preliminary data.</text>
</comment>
<evidence type="ECO:0000256" key="8">
    <source>
        <dbReference type="ARBA" id="ARBA00022989"/>
    </source>
</evidence>
<proteinExistence type="inferred from homology"/>
<dbReference type="NCBIfam" id="TIGR01726">
    <property type="entry name" value="HEQRo_perm_3TM"/>
    <property type="match status" value="1"/>
</dbReference>
<dbReference type="NCBIfam" id="NF008336">
    <property type="entry name" value="PRK11122.1"/>
    <property type="match status" value="1"/>
</dbReference>
<evidence type="ECO:0000256" key="10">
    <source>
        <dbReference type="ARBA" id="ARBA00040319"/>
    </source>
</evidence>
<evidence type="ECO:0000256" key="9">
    <source>
        <dbReference type="ARBA" id="ARBA00023136"/>
    </source>
</evidence>
<keyword evidence="7" id="KW-0029">Amino-acid transport</keyword>
<keyword evidence="9 11" id="KW-0472">Membrane</keyword>
<feature type="transmembrane region" description="Helical" evidence="11">
    <location>
        <begin position="93"/>
        <end position="112"/>
    </location>
</feature>
<evidence type="ECO:0000256" key="11">
    <source>
        <dbReference type="RuleBase" id="RU363032"/>
    </source>
</evidence>
<dbReference type="Gene3D" id="1.10.3720.10">
    <property type="entry name" value="MetI-like"/>
    <property type="match status" value="1"/>
</dbReference>
<gene>
    <name evidence="13" type="primary">artM</name>
    <name evidence="13" type="ORF">GCM10022394_28650</name>
</gene>
<comment type="subcellular location">
    <subcellularLocation>
        <location evidence="1">Cell inner membrane</location>
        <topology evidence="1">Multi-pass membrane protein</topology>
    </subcellularLocation>
    <subcellularLocation>
        <location evidence="11">Cell membrane</location>
        <topology evidence="11">Multi-pass membrane protein</topology>
    </subcellularLocation>
</comment>
<dbReference type="Pfam" id="PF00528">
    <property type="entry name" value="BPD_transp_1"/>
    <property type="match status" value="1"/>
</dbReference>
<dbReference type="InterPro" id="IPR043429">
    <property type="entry name" value="ArtM/GltK/GlnP/TcyL/YhdX-like"/>
</dbReference>
<keyword evidence="6 11" id="KW-0812">Transmembrane</keyword>
<dbReference type="CDD" id="cd06261">
    <property type="entry name" value="TM_PBP2"/>
    <property type="match status" value="1"/>
</dbReference>
<keyword evidence="14" id="KW-1185">Reference proteome</keyword>
<dbReference type="InterPro" id="IPR000515">
    <property type="entry name" value="MetI-like"/>
</dbReference>
<keyword evidence="4" id="KW-1003">Cell membrane</keyword>
<comment type="similarity">
    <text evidence="2">Belongs to the binding-protein-dependent transport system permease family. HisMQ subfamily.</text>
</comment>
<reference evidence="14" key="1">
    <citation type="journal article" date="2019" name="Int. J. Syst. Evol. Microbiol.">
        <title>The Global Catalogue of Microorganisms (GCM) 10K type strain sequencing project: providing services to taxonomists for standard genome sequencing and annotation.</title>
        <authorList>
            <consortium name="The Broad Institute Genomics Platform"/>
            <consortium name="The Broad Institute Genome Sequencing Center for Infectious Disease"/>
            <person name="Wu L."/>
            <person name="Ma J."/>
        </authorList>
    </citation>
    <scope>NUCLEOTIDE SEQUENCE [LARGE SCALE GENOMIC DNA]</scope>
    <source>
        <strain evidence="14">JCM 17110</strain>
    </source>
</reference>
<keyword evidence="8 11" id="KW-1133">Transmembrane helix</keyword>
<keyword evidence="5" id="KW-0997">Cell inner membrane</keyword>
<sequence>MTDWLEYLPTLLQGVGVTLWITCSGLLLGLLIALVLTWILEQEVPVLTQLAEGYLLLLTGTPLLVQIFLIYYGPAQFDWLKASWAWQYLREPGFCIVLALGLNAGAYTCRLFKGALDAVPKGETLACRALGMNAWQTLNVKLRHAGRRVIPAYSNEVILVLKGSSLASTITIMDIMGLAQRLNAQTYDTLVVFALAGVIYLALNGTLTLLFRLLERRALIFQTQG</sequence>
<evidence type="ECO:0000256" key="6">
    <source>
        <dbReference type="ARBA" id="ARBA00022692"/>
    </source>
</evidence>
<dbReference type="PANTHER" id="PTHR30614">
    <property type="entry name" value="MEMBRANE COMPONENT OF AMINO ACID ABC TRANSPORTER"/>
    <property type="match status" value="1"/>
</dbReference>
<feature type="transmembrane region" description="Helical" evidence="11">
    <location>
        <begin position="191"/>
        <end position="214"/>
    </location>
</feature>
<name>A0ABP6W8R8_9GAMM</name>
<dbReference type="PANTHER" id="PTHR30614:SF10">
    <property type="entry name" value="ARGININE ABC TRANSPORTER PERMEASE PROTEIN ARTM"/>
    <property type="match status" value="1"/>
</dbReference>
<feature type="domain" description="ABC transmembrane type-1" evidence="12">
    <location>
        <begin position="15"/>
        <end position="211"/>
    </location>
</feature>
<protein>
    <recommendedName>
        <fullName evidence="10">Arginine ABC transporter permease protein ArtM</fullName>
    </recommendedName>
</protein>
<evidence type="ECO:0000256" key="5">
    <source>
        <dbReference type="ARBA" id="ARBA00022519"/>
    </source>
</evidence>
<keyword evidence="3 11" id="KW-0813">Transport</keyword>
<evidence type="ECO:0000256" key="1">
    <source>
        <dbReference type="ARBA" id="ARBA00004429"/>
    </source>
</evidence>
<evidence type="ECO:0000256" key="3">
    <source>
        <dbReference type="ARBA" id="ARBA00022448"/>
    </source>
</evidence>
<evidence type="ECO:0000256" key="7">
    <source>
        <dbReference type="ARBA" id="ARBA00022970"/>
    </source>
</evidence>
<dbReference type="InterPro" id="IPR035906">
    <property type="entry name" value="MetI-like_sf"/>
</dbReference>
<feature type="transmembrane region" description="Helical" evidence="11">
    <location>
        <begin position="17"/>
        <end position="41"/>
    </location>
</feature>
<evidence type="ECO:0000256" key="4">
    <source>
        <dbReference type="ARBA" id="ARBA00022475"/>
    </source>
</evidence>
<dbReference type="InterPro" id="IPR010065">
    <property type="entry name" value="AA_ABC_transptr_permease_3TM"/>
</dbReference>
<evidence type="ECO:0000313" key="14">
    <source>
        <dbReference type="Proteomes" id="UP001500795"/>
    </source>
</evidence>
<accession>A0ABP6W8R8</accession>
<evidence type="ECO:0000259" key="12">
    <source>
        <dbReference type="PROSITE" id="PS50928"/>
    </source>
</evidence>
<evidence type="ECO:0000256" key="2">
    <source>
        <dbReference type="ARBA" id="ARBA00010072"/>
    </source>
</evidence>
<dbReference type="EMBL" id="BAABCX010000004">
    <property type="protein sequence ID" value="GAA3546886.1"/>
    <property type="molecule type" value="Genomic_DNA"/>
</dbReference>
<dbReference type="SUPFAM" id="SSF161098">
    <property type="entry name" value="MetI-like"/>
    <property type="match status" value="1"/>
</dbReference>
<evidence type="ECO:0000313" key="13">
    <source>
        <dbReference type="EMBL" id="GAA3546886.1"/>
    </source>
</evidence>
<dbReference type="PROSITE" id="PS50928">
    <property type="entry name" value="ABC_TM1"/>
    <property type="match status" value="1"/>
</dbReference>
<organism evidence="13 14">
    <name type="scientific">Zobellella aerophila</name>
    <dbReference type="NCBI Taxonomy" id="870480"/>
    <lineage>
        <taxon>Bacteria</taxon>
        <taxon>Pseudomonadati</taxon>
        <taxon>Pseudomonadota</taxon>
        <taxon>Gammaproteobacteria</taxon>
        <taxon>Aeromonadales</taxon>
        <taxon>Aeromonadaceae</taxon>
        <taxon>Zobellella</taxon>
    </lineage>
</organism>